<keyword evidence="2" id="KW-1185">Reference proteome</keyword>
<dbReference type="EMBL" id="DF844801">
    <property type="protein sequence ID" value="GAT48668.1"/>
    <property type="molecule type" value="Genomic_DNA"/>
</dbReference>
<evidence type="ECO:0000313" key="1">
    <source>
        <dbReference type="EMBL" id="GAT48668.1"/>
    </source>
</evidence>
<dbReference type="Proteomes" id="UP000815677">
    <property type="component" value="Unassembled WGS sequence"/>
</dbReference>
<sequence length="131" mass="14176">MMSSFVITDARLPPTSTNEVHGCKISPQIDATRIAEWQCRPSYPATESQTDAAPLQSMPLALTRHLPPFVDTRVRAFAGADNEDDGAGAKAEPECAEQEGFCRATSGPSLVLRLGRSQVRRVPAFPTQAYS</sequence>
<proteinExistence type="predicted"/>
<gene>
    <name evidence="1" type="ORF">MCHLO_06047</name>
</gene>
<protein>
    <submittedName>
        <fullName evidence="1">Uncharacterized protein</fullName>
    </submittedName>
</protein>
<reference evidence="1" key="1">
    <citation type="submission" date="2014-09" db="EMBL/GenBank/DDBJ databases">
        <title>Genome sequence of the luminous mushroom Mycena chlorophos for searching fungal bioluminescence genes.</title>
        <authorList>
            <person name="Tanaka Y."/>
            <person name="Kasuga D."/>
            <person name="Oba Y."/>
            <person name="Hase S."/>
            <person name="Sato K."/>
            <person name="Oba Y."/>
            <person name="Sakakibara Y."/>
        </authorList>
    </citation>
    <scope>NUCLEOTIDE SEQUENCE</scope>
</reference>
<accession>A0ABQ0LC17</accession>
<organism evidence="1 2">
    <name type="scientific">Mycena chlorophos</name>
    <name type="common">Agaric fungus</name>
    <name type="synonym">Agaricus chlorophos</name>
    <dbReference type="NCBI Taxonomy" id="658473"/>
    <lineage>
        <taxon>Eukaryota</taxon>
        <taxon>Fungi</taxon>
        <taxon>Dikarya</taxon>
        <taxon>Basidiomycota</taxon>
        <taxon>Agaricomycotina</taxon>
        <taxon>Agaricomycetes</taxon>
        <taxon>Agaricomycetidae</taxon>
        <taxon>Agaricales</taxon>
        <taxon>Marasmiineae</taxon>
        <taxon>Mycenaceae</taxon>
        <taxon>Mycena</taxon>
    </lineage>
</organism>
<name>A0ABQ0LC17_MYCCL</name>
<evidence type="ECO:0000313" key="2">
    <source>
        <dbReference type="Proteomes" id="UP000815677"/>
    </source>
</evidence>